<evidence type="ECO:0000313" key="12">
    <source>
        <dbReference type="EMBL" id="KAF9523429.1"/>
    </source>
</evidence>
<evidence type="ECO:0000256" key="6">
    <source>
        <dbReference type="ARBA" id="ARBA00022833"/>
    </source>
</evidence>
<feature type="region of interest" description="Disordered" evidence="9">
    <location>
        <begin position="268"/>
        <end position="296"/>
    </location>
</feature>
<evidence type="ECO:0000256" key="3">
    <source>
        <dbReference type="ARBA" id="ARBA00022723"/>
    </source>
</evidence>
<dbReference type="GO" id="GO:0006508">
    <property type="term" value="P:proteolysis"/>
    <property type="evidence" value="ECO:0007669"/>
    <property type="project" value="UniProtKB-KW"/>
</dbReference>
<dbReference type="OrthoDB" id="536211at2759"/>
<protein>
    <submittedName>
        <fullName evidence="12">Pregnancy-associated plasma protein-A-domain-containing protein</fullName>
    </submittedName>
</protein>
<dbReference type="Gene3D" id="3.40.390.10">
    <property type="entry name" value="Collagenase (Catalytic Domain)"/>
    <property type="match status" value="1"/>
</dbReference>
<feature type="signal peptide" evidence="10">
    <location>
        <begin position="1"/>
        <end position="28"/>
    </location>
</feature>
<feature type="domain" description="Peptidase M43 pregnancy-associated plasma-A" evidence="11">
    <location>
        <begin position="192"/>
        <end position="326"/>
    </location>
</feature>
<feature type="compositionally biased region" description="Acidic residues" evidence="9">
    <location>
        <begin position="402"/>
        <end position="411"/>
    </location>
</feature>
<dbReference type="InterPro" id="IPR024079">
    <property type="entry name" value="MetalloPept_cat_dom_sf"/>
</dbReference>
<proteinExistence type="inferred from homology"/>
<dbReference type="EMBL" id="MU157918">
    <property type="protein sequence ID" value="KAF9523429.1"/>
    <property type="molecule type" value="Genomic_DNA"/>
</dbReference>
<feature type="region of interest" description="Disordered" evidence="9">
    <location>
        <begin position="338"/>
        <end position="411"/>
    </location>
</feature>
<keyword evidence="6" id="KW-0862">Zinc</keyword>
<dbReference type="CDD" id="cd04275">
    <property type="entry name" value="ZnMc_pappalysin_like"/>
    <property type="match status" value="1"/>
</dbReference>
<keyword evidence="3" id="KW-0479">Metal-binding</keyword>
<evidence type="ECO:0000256" key="5">
    <source>
        <dbReference type="ARBA" id="ARBA00022801"/>
    </source>
</evidence>
<keyword evidence="8" id="KW-1015">Disulfide bond</keyword>
<dbReference type="PANTHER" id="PTHR47466:SF1">
    <property type="entry name" value="METALLOPROTEASE MEP1 (AFU_ORTHOLOGUE AFUA_1G07730)-RELATED"/>
    <property type="match status" value="1"/>
</dbReference>
<evidence type="ECO:0000256" key="9">
    <source>
        <dbReference type="SAM" id="MobiDB-lite"/>
    </source>
</evidence>
<dbReference type="PANTHER" id="PTHR47466">
    <property type="match status" value="1"/>
</dbReference>
<evidence type="ECO:0000313" key="13">
    <source>
        <dbReference type="Proteomes" id="UP000807306"/>
    </source>
</evidence>
<feature type="chain" id="PRO_5040314372" evidence="10">
    <location>
        <begin position="29"/>
        <end position="411"/>
    </location>
</feature>
<keyword evidence="13" id="KW-1185">Reference proteome</keyword>
<name>A0A9P6JK32_9AGAR</name>
<evidence type="ECO:0000256" key="1">
    <source>
        <dbReference type="ARBA" id="ARBA00008721"/>
    </source>
</evidence>
<keyword evidence="5" id="KW-0378">Hydrolase</keyword>
<dbReference type="InterPro" id="IPR008754">
    <property type="entry name" value="Peptidase_M43"/>
</dbReference>
<keyword evidence="7" id="KW-0482">Metalloprotease</keyword>
<dbReference type="GO" id="GO:0046872">
    <property type="term" value="F:metal ion binding"/>
    <property type="evidence" value="ECO:0007669"/>
    <property type="project" value="UniProtKB-KW"/>
</dbReference>
<evidence type="ECO:0000256" key="2">
    <source>
        <dbReference type="ARBA" id="ARBA00022670"/>
    </source>
</evidence>
<evidence type="ECO:0000256" key="4">
    <source>
        <dbReference type="ARBA" id="ARBA00022729"/>
    </source>
</evidence>
<accession>A0A9P6JK32</accession>
<dbReference type="Proteomes" id="UP000807306">
    <property type="component" value="Unassembled WGS sequence"/>
</dbReference>
<evidence type="ECO:0000256" key="8">
    <source>
        <dbReference type="ARBA" id="ARBA00023157"/>
    </source>
</evidence>
<keyword evidence="4 10" id="KW-0732">Signal</keyword>
<dbReference type="SUPFAM" id="SSF55486">
    <property type="entry name" value="Metalloproteases ('zincins'), catalytic domain"/>
    <property type="match status" value="1"/>
</dbReference>
<dbReference type="Pfam" id="PF05572">
    <property type="entry name" value="Peptidase_M43"/>
    <property type="match status" value="1"/>
</dbReference>
<keyword evidence="2" id="KW-0645">Protease</keyword>
<comment type="caution">
    <text evidence="12">The sequence shown here is derived from an EMBL/GenBank/DDBJ whole genome shotgun (WGS) entry which is preliminary data.</text>
</comment>
<dbReference type="GO" id="GO:0008237">
    <property type="term" value="F:metallopeptidase activity"/>
    <property type="evidence" value="ECO:0007669"/>
    <property type="project" value="UniProtKB-KW"/>
</dbReference>
<organism evidence="12 13">
    <name type="scientific">Crepidotus variabilis</name>
    <dbReference type="NCBI Taxonomy" id="179855"/>
    <lineage>
        <taxon>Eukaryota</taxon>
        <taxon>Fungi</taxon>
        <taxon>Dikarya</taxon>
        <taxon>Basidiomycota</taxon>
        <taxon>Agaricomycotina</taxon>
        <taxon>Agaricomycetes</taxon>
        <taxon>Agaricomycetidae</taxon>
        <taxon>Agaricales</taxon>
        <taxon>Agaricineae</taxon>
        <taxon>Crepidotaceae</taxon>
        <taxon>Crepidotus</taxon>
    </lineage>
</organism>
<evidence type="ECO:0000256" key="10">
    <source>
        <dbReference type="SAM" id="SignalP"/>
    </source>
</evidence>
<sequence>MAPQSAVKLLCALLFLGTSTLFTTTVNAAPHTMKHWTADAGAHAQCATHITEEHKANFHAQLNEARELFAREVTAGEPSLLGRDVVDPKTNKTLPLGAKGNGTGTLWKDTFVYNVSMNVVYENKTREGGYIEDKDIQAQIDTLNKDYNGTGISWVLVNTNRIESPEWFENANPGTAEEAEMKAKYNIGDATTLNVYTLTFNKTTKSLGVSSIPSQYFSNPKMDGILVRHSTITNGPRQHFNMGRTLTHEVGHWLGLFHTFEGGCDNGVGDNVADTPPQRSGTEGCPTGKDSCPGDGPDLTNNFMDYTYDVCMTGFTPGQAVRMREAAWAFRRPGGKTAADVAASTPSTPPTPASSSASSTSSAAAEATPTEASPAESEDPVDPEAEPAQVPASLPSSGSPDGSEDGEDGSN</sequence>
<feature type="compositionally biased region" description="Low complexity" evidence="9">
    <location>
        <begin position="353"/>
        <end position="375"/>
    </location>
</feature>
<reference evidence="12" key="1">
    <citation type="submission" date="2020-11" db="EMBL/GenBank/DDBJ databases">
        <authorList>
            <consortium name="DOE Joint Genome Institute"/>
            <person name="Ahrendt S."/>
            <person name="Riley R."/>
            <person name="Andreopoulos W."/>
            <person name="Labutti K."/>
            <person name="Pangilinan J."/>
            <person name="Ruiz-Duenas F.J."/>
            <person name="Barrasa J.M."/>
            <person name="Sanchez-Garcia M."/>
            <person name="Camarero S."/>
            <person name="Miyauchi S."/>
            <person name="Serrano A."/>
            <person name="Linde D."/>
            <person name="Babiker R."/>
            <person name="Drula E."/>
            <person name="Ayuso-Fernandez I."/>
            <person name="Pacheco R."/>
            <person name="Padilla G."/>
            <person name="Ferreira P."/>
            <person name="Barriuso J."/>
            <person name="Kellner H."/>
            <person name="Castanera R."/>
            <person name="Alfaro M."/>
            <person name="Ramirez L."/>
            <person name="Pisabarro A.G."/>
            <person name="Kuo A."/>
            <person name="Tritt A."/>
            <person name="Lipzen A."/>
            <person name="He G."/>
            <person name="Yan M."/>
            <person name="Ng V."/>
            <person name="Cullen D."/>
            <person name="Martin F."/>
            <person name="Rosso M.-N."/>
            <person name="Henrissat B."/>
            <person name="Hibbett D."/>
            <person name="Martinez A.T."/>
            <person name="Grigoriev I.V."/>
        </authorList>
    </citation>
    <scope>NUCLEOTIDE SEQUENCE</scope>
    <source>
        <strain evidence="12">CBS 506.95</strain>
    </source>
</reference>
<evidence type="ECO:0000256" key="7">
    <source>
        <dbReference type="ARBA" id="ARBA00023049"/>
    </source>
</evidence>
<feature type="compositionally biased region" description="Acidic residues" evidence="9">
    <location>
        <begin position="376"/>
        <end position="385"/>
    </location>
</feature>
<dbReference type="AlphaFoldDB" id="A0A9P6JK32"/>
<comment type="similarity">
    <text evidence="1">Belongs to the peptidase M43B family.</text>
</comment>
<gene>
    <name evidence="12" type="ORF">CPB83DRAFT_839733</name>
</gene>
<evidence type="ECO:0000259" key="11">
    <source>
        <dbReference type="Pfam" id="PF05572"/>
    </source>
</evidence>